<proteinExistence type="predicted"/>
<evidence type="ECO:0000256" key="1">
    <source>
        <dbReference type="SAM" id="MobiDB-lite"/>
    </source>
</evidence>
<evidence type="ECO:0000313" key="3">
    <source>
        <dbReference type="Proteomes" id="UP001150238"/>
    </source>
</evidence>
<protein>
    <submittedName>
        <fullName evidence="2">Uncharacterized protein</fullName>
    </submittedName>
</protein>
<dbReference type="AlphaFoldDB" id="A0A9W8ZX26"/>
<dbReference type="EMBL" id="JANVFS010000038">
    <property type="protein sequence ID" value="KAJ4468462.1"/>
    <property type="molecule type" value="Genomic_DNA"/>
</dbReference>
<sequence length="220" mass="24899">MVIPSKKLDATNQHNSSYKWTNSAILEGVISTFHLLPSQRIQRSRNILESSKFVELMRTIGTTGTSHDTSRVYDEYAEAIFWLRDAEITLLAPGSEFRKEKRRATHKAVKKVDEVNTLAKSLVKNLRKTVHQEESENGSTLGSTEEPLENVKKLKPIPIEYLMPMSTLQSKGNVDGAPLFDPSTKDLKWEDESDDSTDDNTTWTSNSDDEYETASEGWDD</sequence>
<dbReference type="Proteomes" id="UP001150238">
    <property type="component" value="Unassembled WGS sequence"/>
</dbReference>
<organism evidence="2 3">
    <name type="scientific">Lentinula lateritia</name>
    <dbReference type="NCBI Taxonomy" id="40482"/>
    <lineage>
        <taxon>Eukaryota</taxon>
        <taxon>Fungi</taxon>
        <taxon>Dikarya</taxon>
        <taxon>Basidiomycota</taxon>
        <taxon>Agaricomycotina</taxon>
        <taxon>Agaricomycetes</taxon>
        <taxon>Agaricomycetidae</taxon>
        <taxon>Agaricales</taxon>
        <taxon>Marasmiineae</taxon>
        <taxon>Omphalotaceae</taxon>
        <taxon>Lentinula</taxon>
    </lineage>
</organism>
<reference evidence="2" key="2">
    <citation type="journal article" date="2023" name="Proc. Natl. Acad. Sci. U.S.A.">
        <title>A global phylogenomic analysis of the shiitake genus Lentinula.</title>
        <authorList>
            <person name="Sierra-Patev S."/>
            <person name="Min B."/>
            <person name="Naranjo-Ortiz M."/>
            <person name="Looney B."/>
            <person name="Konkel Z."/>
            <person name="Slot J.C."/>
            <person name="Sakamoto Y."/>
            <person name="Steenwyk J.L."/>
            <person name="Rokas A."/>
            <person name="Carro J."/>
            <person name="Camarero S."/>
            <person name="Ferreira P."/>
            <person name="Molpeceres G."/>
            <person name="Ruiz-Duenas F.J."/>
            <person name="Serrano A."/>
            <person name="Henrissat B."/>
            <person name="Drula E."/>
            <person name="Hughes K.W."/>
            <person name="Mata J.L."/>
            <person name="Ishikawa N.K."/>
            <person name="Vargas-Isla R."/>
            <person name="Ushijima S."/>
            <person name="Smith C.A."/>
            <person name="Donoghue J."/>
            <person name="Ahrendt S."/>
            <person name="Andreopoulos W."/>
            <person name="He G."/>
            <person name="LaButti K."/>
            <person name="Lipzen A."/>
            <person name="Ng V."/>
            <person name="Riley R."/>
            <person name="Sandor L."/>
            <person name="Barry K."/>
            <person name="Martinez A.T."/>
            <person name="Xiao Y."/>
            <person name="Gibbons J.G."/>
            <person name="Terashima K."/>
            <person name="Grigoriev I.V."/>
            <person name="Hibbett D."/>
        </authorList>
    </citation>
    <scope>NUCLEOTIDE SEQUENCE</scope>
    <source>
        <strain evidence="2">Sp2 HRB7682 ss15</strain>
    </source>
</reference>
<comment type="caution">
    <text evidence="2">The sequence shown here is derived from an EMBL/GenBank/DDBJ whole genome shotgun (WGS) entry which is preliminary data.</text>
</comment>
<evidence type="ECO:0000313" key="2">
    <source>
        <dbReference type="EMBL" id="KAJ4468462.1"/>
    </source>
</evidence>
<feature type="region of interest" description="Disordered" evidence="1">
    <location>
        <begin position="173"/>
        <end position="220"/>
    </location>
</feature>
<feature type="compositionally biased region" description="Acidic residues" evidence="1">
    <location>
        <begin position="207"/>
        <end position="220"/>
    </location>
</feature>
<feature type="region of interest" description="Disordered" evidence="1">
    <location>
        <begin position="126"/>
        <end position="149"/>
    </location>
</feature>
<gene>
    <name evidence="2" type="ORF">C8J55DRAFT_492457</name>
</gene>
<accession>A0A9W8ZX26</accession>
<reference evidence="2" key="1">
    <citation type="submission" date="2022-08" db="EMBL/GenBank/DDBJ databases">
        <authorList>
            <consortium name="DOE Joint Genome Institute"/>
            <person name="Min B."/>
            <person name="Riley R."/>
            <person name="Sierra-Patev S."/>
            <person name="Naranjo-Ortiz M."/>
            <person name="Looney B."/>
            <person name="Konkel Z."/>
            <person name="Slot J.C."/>
            <person name="Sakamoto Y."/>
            <person name="Steenwyk J.L."/>
            <person name="Rokas A."/>
            <person name="Carro J."/>
            <person name="Camarero S."/>
            <person name="Ferreira P."/>
            <person name="Molpeceres G."/>
            <person name="Ruiz-Duenas F.J."/>
            <person name="Serrano A."/>
            <person name="Henrissat B."/>
            <person name="Drula E."/>
            <person name="Hughes K.W."/>
            <person name="Mata J.L."/>
            <person name="Ishikawa N.K."/>
            <person name="Vargas-Isla R."/>
            <person name="Ushijima S."/>
            <person name="Smith C.A."/>
            <person name="Ahrendt S."/>
            <person name="Andreopoulos W."/>
            <person name="He G."/>
            <person name="Labutti K."/>
            <person name="Lipzen A."/>
            <person name="Ng V."/>
            <person name="Sandor L."/>
            <person name="Barry K."/>
            <person name="Martinez A.T."/>
            <person name="Xiao Y."/>
            <person name="Gibbons J.G."/>
            <person name="Terashima K."/>
            <person name="Hibbett D.S."/>
            <person name="Grigoriev I.V."/>
        </authorList>
    </citation>
    <scope>NUCLEOTIDE SEQUENCE</scope>
    <source>
        <strain evidence="2">Sp2 HRB7682 ss15</strain>
    </source>
</reference>
<name>A0A9W8ZX26_9AGAR</name>